<comment type="caution">
    <text evidence="6">The sequence shown here is derived from an EMBL/GenBank/DDBJ whole genome shotgun (WGS) entry which is preliminary data.</text>
</comment>
<dbReference type="InterPro" id="IPR050653">
    <property type="entry name" value="Prot_Inhib_GrowthFact_Antg"/>
</dbReference>
<dbReference type="OrthoDB" id="343609at2759"/>
<feature type="compositionally biased region" description="Basic and acidic residues" evidence="4">
    <location>
        <begin position="179"/>
        <end position="192"/>
    </location>
</feature>
<sequence>MKLFLSITTVAIAHGHARGDDSLHYDKIDNQTLGAPDPVKVLDFNWDAPCTAEASGSGDSDVCDKICSRDYNPVCGSDGVTYSNECAFSIAQCKIVSLRLVEAGECAGASSSKSLESDNTDASCPDACLDVYDPVSDETGAIFPNECYMRMAKCTASTKKLPIVEKSTAAQDQSSYARNKVEDSAVDSARKEDAVKRSNGILKAANTTKVSNGTEKELLATDSTWSGVEDDCMDNVASKNTSLKACNDSCLDLYSPVCGSNGVMYSNVCQLELAACKEPDTGLIQVSEDVCTGLSTTAVQEQIGDPSEVTSE</sequence>
<keyword evidence="2" id="KW-0722">Serine protease inhibitor</keyword>
<dbReference type="GeneID" id="94351320"/>
<evidence type="ECO:0000256" key="3">
    <source>
        <dbReference type="ARBA" id="ARBA00023157"/>
    </source>
</evidence>
<feature type="domain" description="Kazal-like" evidence="5">
    <location>
        <begin position="240"/>
        <end position="293"/>
    </location>
</feature>
<reference evidence="6 7" key="1">
    <citation type="journal article" date="2021" name="Genome Biol.">
        <title>AFLAP: assembly-free linkage analysis pipeline using k-mers from genome sequencing data.</title>
        <authorList>
            <person name="Fletcher K."/>
            <person name="Zhang L."/>
            <person name="Gil J."/>
            <person name="Han R."/>
            <person name="Cavanaugh K."/>
            <person name="Michelmore R."/>
        </authorList>
    </citation>
    <scope>NUCLEOTIDE SEQUENCE [LARGE SCALE GENOMIC DNA]</scope>
    <source>
        <strain evidence="6 7">SF5</strain>
    </source>
</reference>
<accession>A0A976IK09</accession>
<dbReference type="Pfam" id="PF07648">
    <property type="entry name" value="Kazal_2"/>
    <property type="match status" value="2"/>
</dbReference>
<gene>
    <name evidence="6" type="ORF">CCR75_007591</name>
</gene>
<dbReference type="EMBL" id="SHOA02000018">
    <property type="protein sequence ID" value="TDH73229.1"/>
    <property type="molecule type" value="Genomic_DNA"/>
</dbReference>
<evidence type="ECO:0000259" key="5">
    <source>
        <dbReference type="PROSITE" id="PS51465"/>
    </source>
</evidence>
<dbReference type="KEGG" id="blac:94351320"/>
<evidence type="ECO:0000256" key="4">
    <source>
        <dbReference type="SAM" id="MobiDB-lite"/>
    </source>
</evidence>
<proteinExistence type="predicted"/>
<evidence type="ECO:0000313" key="7">
    <source>
        <dbReference type="Proteomes" id="UP000294530"/>
    </source>
</evidence>
<protein>
    <recommendedName>
        <fullName evidence="5">Kazal-like domain-containing protein</fullName>
    </recommendedName>
</protein>
<dbReference type="Proteomes" id="UP000294530">
    <property type="component" value="Unassembled WGS sequence"/>
</dbReference>
<keyword evidence="3" id="KW-1015">Disulfide bond</keyword>
<dbReference type="SMART" id="SM00280">
    <property type="entry name" value="KAZAL"/>
    <property type="match status" value="3"/>
</dbReference>
<dbReference type="AlphaFoldDB" id="A0A976IK09"/>
<dbReference type="InterPro" id="IPR036058">
    <property type="entry name" value="Kazal_dom_sf"/>
</dbReference>
<dbReference type="PROSITE" id="PS51465">
    <property type="entry name" value="KAZAL_2"/>
    <property type="match status" value="2"/>
</dbReference>
<name>A0A976IK09_BRELC</name>
<evidence type="ECO:0000256" key="1">
    <source>
        <dbReference type="ARBA" id="ARBA00022690"/>
    </source>
</evidence>
<evidence type="ECO:0000256" key="2">
    <source>
        <dbReference type="ARBA" id="ARBA00022900"/>
    </source>
</evidence>
<feature type="region of interest" description="Disordered" evidence="4">
    <location>
        <begin position="172"/>
        <end position="192"/>
    </location>
</feature>
<dbReference type="PANTHER" id="PTHR10913">
    <property type="entry name" value="FOLLISTATIN-RELATED"/>
    <property type="match status" value="1"/>
</dbReference>
<dbReference type="RefSeq" id="XP_067822728.1">
    <property type="nucleotide sequence ID" value="XM_067965649.1"/>
</dbReference>
<dbReference type="SUPFAM" id="SSF100895">
    <property type="entry name" value="Kazal-type serine protease inhibitors"/>
    <property type="match status" value="3"/>
</dbReference>
<organism evidence="6 7">
    <name type="scientific">Bremia lactucae</name>
    <name type="common">Lettuce downy mildew</name>
    <dbReference type="NCBI Taxonomy" id="4779"/>
    <lineage>
        <taxon>Eukaryota</taxon>
        <taxon>Sar</taxon>
        <taxon>Stramenopiles</taxon>
        <taxon>Oomycota</taxon>
        <taxon>Peronosporomycetes</taxon>
        <taxon>Peronosporales</taxon>
        <taxon>Peronosporaceae</taxon>
        <taxon>Bremia</taxon>
    </lineage>
</organism>
<keyword evidence="7" id="KW-1185">Reference proteome</keyword>
<dbReference type="InterPro" id="IPR002350">
    <property type="entry name" value="Kazal_dom"/>
</dbReference>
<dbReference type="Pfam" id="PF00050">
    <property type="entry name" value="Kazal_1"/>
    <property type="match status" value="1"/>
</dbReference>
<dbReference type="GO" id="GO:0005576">
    <property type="term" value="C:extracellular region"/>
    <property type="evidence" value="ECO:0007669"/>
    <property type="project" value="TreeGrafter"/>
</dbReference>
<feature type="domain" description="Kazal-like" evidence="5">
    <location>
        <begin position="57"/>
        <end position="108"/>
    </location>
</feature>
<evidence type="ECO:0000313" key="6">
    <source>
        <dbReference type="EMBL" id="TDH73229.1"/>
    </source>
</evidence>
<keyword evidence="1" id="KW-0646">Protease inhibitor</keyword>
<dbReference type="Gene3D" id="3.30.60.30">
    <property type="match status" value="3"/>
</dbReference>
<dbReference type="CDD" id="cd00104">
    <property type="entry name" value="KAZAL_FS"/>
    <property type="match status" value="2"/>
</dbReference>
<dbReference type="PANTHER" id="PTHR10913:SF45">
    <property type="entry name" value="FOLLISTATIN, ISOFORM A-RELATED"/>
    <property type="match status" value="1"/>
</dbReference>